<evidence type="ECO:0000313" key="3">
    <source>
        <dbReference type="Proteomes" id="UP000664265"/>
    </source>
</evidence>
<dbReference type="EMBL" id="JAERMS010000033">
    <property type="protein sequence ID" value="MBO1363997.1"/>
    <property type="molecule type" value="Genomic_DNA"/>
</dbReference>
<dbReference type="InterPro" id="IPR007074">
    <property type="entry name" value="LicD/FKTN/FKRP_NTP_transf"/>
</dbReference>
<sequence>MMILSPALQPRWNAVLLDIFQHFIALCKTHNLTYYCAGGTAIGAIRHQGFIPWDDDIDVFMPRPDYDRLMDICARQDMGRYELCTPYNTPNYFMHFSKLCRRDTTIMERVDTPCVYGMFIDIFPLDGTADDKDEALQLKRRFEKIQNRMEAISTRYRFTDYLALLKQPHEWGRFVRKTIGFVARGAYRRYLLRKMDAICRLYPFEKATNVVTYSGVYHGKEVYPKVWIAGTKSFMFEGLEVDLPLRYDEYLRHFFGDYMQLPPVEQRMSHHEKVYFNMDERVSLATIRQTIRK</sequence>
<dbReference type="InterPro" id="IPR052942">
    <property type="entry name" value="LPS_cholinephosphotransferase"/>
</dbReference>
<keyword evidence="3" id="KW-1185">Reference proteome</keyword>
<dbReference type="RefSeq" id="WP_107582068.1">
    <property type="nucleotide sequence ID" value="NZ_JAERMS010000033.1"/>
</dbReference>
<reference evidence="2 3" key="1">
    <citation type="submission" date="2021-01" db="EMBL/GenBank/DDBJ databases">
        <title>Prevotella A2931 sp. nov.</title>
        <authorList>
            <person name="Buhl M."/>
            <person name="Oberhettinger P."/>
        </authorList>
    </citation>
    <scope>NUCLEOTIDE SEQUENCE [LARGE SCALE GENOMIC DNA]</scope>
    <source>
        <strain evidence="2 3">A2931</strain>
    </source>
</reference>
<feature type="domain" description="LicD/FKTN/FKRP nucleotidyltransferase" evidence="1">
    <location>
        <begin position="27"/>
        <end position="256"/>
    </location>
</feature>
<evidence type="ECO:0000259" key="1">
    <source>
        <dbReference type="Pfam" id="PF04991"/>
    </source>
</evidence>
<dbReference type="Pfam" id="PF04991">
    <property type="entry name" value="LicD"/>
    <property type="match status" value="1"/>
</dbReference>
<gene>
    <name evidence="2" type="ORF">JHU38_09485</name>
</gene>
<dbReference type="PANTHER" id="PTHR43404">
    <property type="entry name" value="LIPOPOLYSACCHARIDE CHOLINEPHOSPHOTRANSFERASE LICD"/>
    <property type="match status" value="1"/>
</dbReference>
<evidence type="ECO:0000313" key="2">
    <source>
        <dbReference type="EMBL" id="MBO1363997.1"/>
    </source>
</evidence>
<proteinExistence type="predicted"/>
<protein>
    <submittedName>
        <fullName evidence="2">LicD family protein</fullName>
    </submittedName>
</protein>
<name>A0ABS3M744_9BACT</name>
<dbReference type="PANTHER" id="PTHR43404:SF2">
    <property type="entry name" value="LIPOPOLYSACCHARIDE CHOLINEPHOSPHOTRANSFERASE LICD"/>
    <property type="match status" value="1"/>
</dbReference>
<accession>A0ABS3M744</accession>
<comment type="caution">
    <text evidence="2">The sequence shown here is derived from an EMBL/GenBank/DDBJ whole genome shotgun (WGS) entry which is preliminary data.</text>
</comment>
<dbReference type="Proteomes" id="UP000664265">
    <property type="component" value="Unassembled WGS sequence"/>
</dbReference>
<organism evidence="2 3">
    <name type="scientific">Prevotella illustrans</name>
    <dbReference type="NCBI Taxonomy" id="2800387"/>
    <lineage>
        <taxon>Bacteria</taxon>
        <taxon>Pseudomonadati</taxon>
        <taxon>Bacteroidota</taxon>
        <taxon>Bacteroidia</taxon>
        <taxon>Bacteroidales</taxon>
        <taxon>Prevotellaceae</taxon>
        <taxon>Prevotella</taxon>
    </lineage>
</organism>